<feature type="domain" description="ZAD" evidence="8">
    <location>
        <begin position="11"/>
        <end position="91"/>
    </location>
</feature>
<name>A0A8D8AYI7_CULPI</name>
<dbReference type="GO" id="GO:0008270">
    <property type="term" value="F:zinc ion binding"/>
    <property type="evidence" value="ECO:0007669"/>
    <property type="project" value="UniProtKB-UniRule"/>
</dbReference>
<feature type="binding site" evidence="6">
    <location>
        <position position="64"/>
    </location>
    <ligand>
        <name>Zn(2+)</name>
        <dbReference type="ChEBI" id="CHEBI:29105"/>
    </ligand>
</feature>
<feature type="binding site" evidence="6">
    <location>
        <position position="16"/>
    </location>
    <ligand>
        <name>Zn(2+)</name>
        <dbReference type="ChEBI" id="CHEBI:29105"/>
    </ligand>
</feature>
<proteinExistence type="predicted"/>
<organism evidence="9">
    <name type="scientific">Culex pipiens</name>
    <name type="common">House mosquito</name>
    <dbReference type="NCBI Taxonomy" id="7175"/>
    <lineage>
        <taxon>Eukaryota</taxon>
        <taxon>Metazoa</taxon>
        <taxon>Ecdysozoa</taxon>
        <taxon>Arthropoda</taxon>
        <taxon>Hexapoda</taxon>
        <taxon>Insecta</taxon>
        <taxon>Pterygota</taxon>
        <taxon>Neoptera</taxon>
        <taxon>Endopterygota</taxon>
        <taxon>Diptera</taxon>
        <taxon>Nematocera</taxon>
        <taxon>Culicoidea</taxon>
        <taxon>Culicidae</taxon>
        <taxon>Culicinae</taxon>
        <taxon>Culicini</taxon>
        <taxon>Culex</taxon>
        <taxon>Culex</taxon>
    </lineage>
</organism>
<dbReference type="GO" id="GO:0000981">
    <property type="term" value="F:DNA-binding transcription factor activity, RNA polymerase II-specific"/>
    <property type="evidence" value="ECO:0007669"/>
    <property type="project" value="TreeGrafter"/>
</dbReference>
<feature type="domain" description="C2H2-type" evidence="7">
    <location>
        <begin position="388"/>
        <end position="415"/>
    </location>
</feature>
<evidence type="ECO:0000256" key="4">
    <source>
        <dbReference type="ARBA" id="ARBA00022833"/>
    </source>
</evidence>
<evidence type="ECO:0000256" key="1">
    <source>
        <dbReference type="ARBA" id="ARBA00022723"/>
    </source>
</evidence>
<keyword evidence="3 5" id="KW-0863">Zinc-finger</keyword>
<dbReference type="Gene3D" id="3.30.160.60">
    <property type="entry name" value="Classic Zinc Finger"/>
    <property type="match status" value="3"/>
</dbReference>
<dbReference type="PANTHER" id="PTHR24379:SF127">
    <property type="entry name" value="BLOODY FINGERS-RELATED"/>
    <property type="match status" value="1"/>
</dbReference>
<evidence type="ECO:0000259" key="7">
    <source>
        <dbReference type="PROSITE" id="PS50157"/>
    </source>
</evidence>
<feature type="domain" description="C2H2-type" evidence="7">
    <location>
        <begin position="331"/>
        <end position="358"/>
    </location>
</feature>
<keyword evidence="4 6" id="KW-0862">Zinc</keyword>
<feature type="domain" description="C2H2-type" evidence="7">
    <location>
        <begin position="416"/>
        <end position="444"/>
    </location>
</feature>
<dbReference type="InterPro" id="IPR012934">
    <property type="entry name" value="Znf_AD"/>
</dbReference>
<keyword evidence="1 6" id="KW-0479">Metal-binding</keyword>
<protein>
    <submittedName>
        <fullName evidence="9">Gastrula zinc finger protein XlCGF26.1</fullName>
    </submittedName>
</protein>
<feature type="domain" description="C2H2-type" evidence="7">
    <location>
        <begin position="473"/>
        <end position="500"/>
    </location>
</feature>
<feature type="domain" description="C2H2-type" evidence="7">
    <location>
        <begin position="444"/>
        <end position="467"/>
    </location>
</feature>
<dbReference type="EMBL" id="HBUE01054236">
    <property type="protein sequence ID" value="CAG6465788.1"/>
    <property type="molecule type" value="Transcribed_RNA"/>
</dbReference>
<accession>A0A8D8AYI7</accession>
<dbReference type="PANTHER" id="PTHR24379">
    <property type="entry name" value="KRAB AND ZINC FINGER DOMAIN-CONTAINING"/>
    <property type="match status" value="1"/>
</dbReference>
<feature type="binding site" evidence="6">
    <location>
        <position position="13"/>
    </location>
    <ligand>
        <name>Zn(2+)</name>
        <dbReference type="ChEBI" id="CHEBI:29105"/>
    </ligand>
</feature>
<dbReference type="SMART" id="SM00355">
    <property type="entry name" value="ZnF_C2H2"/>
    <property type="match status" value="8"/>
</dbReference>
<dbReference type="GO" id="GO:0000977">
    <property type="term" value="F:RNA polymerase II transcription regulatory region sequence-specific DNA binding"/>
    <property type="evidence" value="ECO:0007669"/>
    <property type="project" value="TreeGrafter"/>
</dbReference>
<evidence type="ECO:0000256" key="5">
    <source>
        <dbReference type="PROSITE-ProRule" id="PRU00042"/>
    </source>
</evidence>
<evidence type="ECO:0000259" key="8">
    <source>
        <dbReference type="PROSITE" id="PS51915"/>
    </source>
</evidence>
<evidence type="ECO:0000313" key="9">
    <source>
        <dbReference type="EMBL" id="CAG6465788.1"/>
    </source>
</evidence>
<dbReference type="PROSITE" id="PS50157">
    <property type="entry name" value="ZINC_FINGER_C2H2_2"/>
    <property type="match status" value="6"/>
</dbReference>
<dbReference type="AlphaFoldDB" id="A0A8D8AYI7"/>
<dbReference type="GO" id="GO:0005634">
    <property type="term" value="C:nucleus"/>
    <property type="evidence" value="ECO:0007669"/>
    <property type="project" value="InterPro"/>
</dbReference>
<dbReference type="PROSITE" id="PS51915">
    <property type="entry name" value="ZAD"/>
    <property type="match status" value="1"/>
</dbReference>
<dbReference type="SUPFAM" id="SSF57667">
    <property type="entry name" value="beta-beta-alpha zinc fingers"/>
    <property type="match status" value="3"/>
</dbReference>
<dbReference type="Pfam" id="PF00096">
    <property type="entry name" value="zf-C2H2"/>
    <property type="match status" value="2"/>
</dbReference>
<feature type="domain" description="C2H2-type" evidence="7">
    <location>
        <begin position="359"/>
        <end position="387"/>
    </location>
</feature>
<feature type="binding site" evidence="6">
    <location>
        <position position="67"/>
    </location>
    <ligand>
        <name>Zn(2+)</name>
        <dbReference type="ChEBI" id="CHEBI:29105"/>
    </ligand>
</feature>
<reference evidence="9" key="1">
    <citation type="submission" date="2021-05" db="EMBL/GenBank/DDBJ databases">
        <authorList>
            <person name="Alioto T."/>
            <person name="Alioto T."/>
            <person name="Gomez Garrido J."/>
        </authorList>
    </citation>
    <scope>NUCLEOTIDE SEQUENCE</scope>
</reference>
<dbReference type="InterPro" id="IPR036236">
    <property type="entry name" value="Znf_C2H2_sf"/>
</dbReference>
<dbReference type="InterPro" id="IPR013087">
    <property type="entry name" value="Znf_C2H2_type"/>
</dbReference>
<evidence type="ECO:0000256" key="2">
    <source>
        <dbReference type="ARBA" id="ARBA00022737"/>
    </source>
</evidence>
<sequence length="625" mass="72284">MVISRLKHYPNVCRLCFKLSDLTTEPMVSIHTSDDLFHGTVEDHISSLTFDATEKSQLFPQRICHPCLEELRLHAKYLNNVMDISLLMYAIAELKHARNRIPLEALFKMKGDYMQKLFEKLQLDYGVETCAADVINEILEHERDPHVNLTTNSKSNTNNLNDLASDSVTIIVDQIPLVEENELCENYRVIYPDVHQPYLNTGDLENLGDATIILDEIALGEENQLASDQSPSIVEKTIVDPGHAEEAVDTSIDLRSTLNKDFLGCAININEIALGEEIELADAQTKSPQKRRRGRPRKEIKTLCCRMADCTAVFHDKKAYDHHRWTAHKTFVCEECGLKWASKPGLDNHRARHKNEEEFQCEYCKRLYNVKEDLNHHIKKIHLAREKFRCETCGLEFKHKITFDAHKLTHKDEFGFPCTQCDKKFKARRLMHAHKYRVHKAPSHICDECGKAFRSRFVLLDHIEIIHGIQMRFTCDVCVEVFDDKDQLSVHKARHRSPSQMECGTCLLVFNSKDQMFNHLCITYRKDYICCGKDHGHHKTYNKHQLVKHGVKVNVRVKPKSKELAGKLRAKRVNLRTFRILSSVTLEISFQKRLETCLKCKKIFPNRQAKQRHEEKCGTDSGEDS</sequence>
<evidence type="ECO:0000256" key="3">
    <source>
        <dbReference type="ARBA" id="ARBA00022771"/>
    </source>
</evidence>
<evidence type="ECO:0000256" key="6">
    <source>
        <dbReference type="PROSITE-ProRule" id="PRU01263"/>
    </source>
</evidence>
<keyword evidence="2" id="KW-0677">Repeat</keyword>
<dbReference type="SMART" id="SM00868">
    <property type="entry name" value="zf-AD"/>
    <property type="match status" value="1"/>
</dbReference>
<dbReference type="PROSITE" id="PS00028">
    <property type="entry name" value="ZINC_FINGER_C2H2_1"/>
    <property type="match status" value="6"/>
</dbReference>